<dbReference type="PROSITE" id="PS50002">
    <property type="entry name" value="SH3"/>
    <property type="match status" value="1"/>
</dbReference>
<name>A0A2A9NZ29_9AGAR</name>
<dbReference type="EMBL" id="KZ301975">
    <property type="protein sequence ID" value="PFH53132.1"/>
    <property type="molecule type" value="Genomic_DNA"/>
</dbReference>
<accession>A0A2A9NZ29</accession>
<dbReference type="Proteomes" id="UP000242287">
    <property type="component" value="Unassembled WGS sequence"/>
</dbReference>
<protein>
    <recommendedName>
        <fullName evidence="3">SH3 domain-containing protein</fullName>
    </recommendedName>
</protein>
<dbReference type="InterPro" id="IPR001452">
    <property type="entry name" value="SH3_domain"/>
</dbReference>
<dbReference type="OrthoDB" id="5983572at2759"/>
<keyword evidence="1 2" id="KW-0728">SH3 domain</keyword>
<dbReference type="InterPro" id="IPR036028">
    <property type="entry name" value="SH3-like_dom_sf"/>
</dbReference>
<evidence type="ECO:0000313" key="5">
    <source>
        <dbReference type="Proteomes" id="UP000242287"/>
    </source>
</evidence>
<dbReference type="Pfam" id="PF00018">
    <property type="entry name" value="SH3_1"/>
    <property type="match status" value="1"/>
</dbReference>
<dbReference type="InterPro" id="IPR050670">
    <property type="entry name" value="STAM"/>
</dbReference>
<evidence type="ECO:0000256" key="2">
    <source>
        <dbReference type="PROSITE-ProRule" id="PRU00192"/>
    </source>
</evidence>
<dbReference type="Gene3D" id="2.30.30.40">
    <property type="entry name" value="SH3 Domains"/>
    <property type="match status" value="1"/>
</dbReference>
<sequence>MTAQDPQVVAMLAHIVSQIEINVEFLVSQNYISRTDATNILSKLPAPSVDVPASTYQAPAASVMRTPTASFPTPNFMPAQVPEAAAPPPRRNVPPTPTPAAPPVVQARAIWGYNEDRGEPNDLSFSAGDIIEIVEEVNADWWMGRIRGKQALFPSNYVEKLPPGAPVNSAPVSEKPVYRPFGAAYHGMNQPPPPGQGVNSIGLQEQDNTKKKSKFGGLGKTMANSAAGGVGFGAGAAVGSGLVNAIF</sequence>
<dbReference type="SUPFAM" id="SSF50044">
    <property type="entry name" value="SH3-domain"/>
    <property type="match status" value="1"/>
</dbReference>
<evidence type="ECO:0000256" key="1">
    <source>
        <dbReference type="ARBA" id="ARBA00022443"/>
    </source>
</evidence>
<dbReference type="SMART" id="SM00326">
    <property type="entry name" value="SH3"/>
    <property type="match status" value="1"/>
</dbReference>
<dbReference type="PANTHER" id="PTHR45929:SF7">
    <property type="entry name" value="LAS SEVENTEEN-BINDING PROTEIN 1"/>
    <property type="match status" value="1"/>
</dbReference>
<feature type="domain" description="SH3" evidence="3">
    <location>
        <begin position="102"/>
        <end position="163"/>
    </location>
</feature>
<dbReference type="PANTHER" id="PTHR45929">
    <property type="entry name" value="JAK PATHWAY SIGNAL TRANSDUCTION ADAPTOR MOLECULE"/>
    <property type="match status" value="1"/>
</dbReference>
<dbReference type="AlphaFoldDB" id="A0A2A9NZ29"/>
<gene>
    <name evidence="4" type="ORF">AMATHDRAFT_1556</name>
</gene>
<proteinExistence type="predicted"/>
<keyword evidence="5" id="KW-1185">Reference proteome</keyword>
<dbReference type="PRINTS" id="PR00452">
    <property type="entry name" value="SH3DOMAIN"/>
</dbReference>
<evidence type="ECO:0000259" key="3">
    <source>
        <dbReference type="PROSITE" id="PS50002"/>
    </source>
</evidence>
<reference evidence="4 5" key="1">
    <citation type="submission" date="2014-02" db="EMBL/GenBank/DDBJ databases">
        <title>Transposable element dynamics among asymbiotic and ectomycorrhizal Amanita fungi.</title>
        <authorList>
            <consortium name="DOE Joint Genome Institute"/>
            <person name="Hess J."/>
            <person name="Skrede I."/>
            <person name="Wolfe B."/>
            <person name="LaButti K."/>
            <person name="Ohm R.A."/>
            <person name="Grigoriev I.V."/>
            <person name="Pringle A."/>
        </authorList>
    </citation>
    <scope>NUCLEOTIDE SEQUENCE [LARGE SCALE GENOMIC DNA]</scope>
    <source>
        <strain evidence="4 5">SKay4041</strain>
    </source>
</reference>
<organism evidence="4 5">
    <name type="scientific">Amanita thiersii Skay4041</name>
    <dbReference type="NCBI Taxonomy" id="703135"/>
    <lineage>
        <taxon>Eukaryota</taxon>
        <taxon>Fungi</taxon>
        <taxon>Dikarya</taxon>
        <taxon>Basidiomycota</taxon>
        <taxon>Agaricomycotina</taxon>
        <taxon>Agaricomycetes</taxon>
        <taxon>Agaricomycetidae</taxon>
        <taxon>Agaricales</taxon>
        <taxon>Pluteineae</taxon>
        <taxon>Amanitaceae</taxon>
        <taxon>Amanita</taxon>
    </lineage>
</organism>
<evidence type="ECO:0000313" key="4">
    <source>
        <dbReference type="EMBL" id="PFH53132.1"/>
    </source>
</evidence>
<dbReference type="FunFam" id="2.30.30.40:FF:000072">
    <property type="entry name" value="Unconventional Myosin IB"/>
    <property type="match status" value="1"/>
</dbReference>
<dbReference type="STRING" id="703135.A0A2A9NZ29"/>